<dbReference type="PANTHER" id="PTHR12081:SF7">
    <property type="entry name" value="TRANSCRIPTION FACTOR EFL-3"/>
    <property type="match status" value="1"/>
</dbReference>
<proteinExistence type="inferred from homology"/>
<name>A0AAP0NI39_LIQFO</name>
<dbReference type="GO" id="GO:0000981">
    <property type="term" value="F:DNA-binding transcription factor activity, RNA polymerase II-specific"/>
    <property type="evidence" value="ECO:0007669"/>
    <property type="project" value="TreeGrafter"/>
</dbReference>
<dbReference type="EMBL" id="JBBPBK010000013">
    <property type="protein sequence ID" value="KAK9272195.1"/>
    <property type="molecule type" value="Genomic_DNA"/>
</dbReference>
<evidence type="ECO:0000256" key="2">
    <source>
        <dbReference type="ARBA" id="ARBA00023015"/>
    </source>
</evidence>
<dbReference type="Pfam" id="PF02319">
    <property type="entry name" value="WHD_E2F_TDP"/>
    <property type="match status" value="1"/>
</dbReference>
<gene>
    <name evidence="8" type="ORF">L1049_002566</name>
</gene>
<reference evidence="8 9" key="1">
    <citation type="journal article" date="2024" name="Plant J.">
        <title>Genome sequences and population genomics reveal climatic adaptation and genomic divergence between two closely related sweetgum species.</title>
        <authorList>
            <person name="Xu W.Q."/>
            <person name="Ren C.Q."/>
            <person name="Zhang X.Y."/>
            <person name="Comes H.P."/>
            <person name="Liu X.H."/>
            <person name="Li Y.G."/>
            <person name="Kettle C.J."/>
            <person name="Jalonen R."/>
            <person name="Gaisberger H."/>
            <person name="Ma Y.Z."/>
            <person name="Qiu Y.X."/>
        </authorList>
    </citation>
    <scope>NUCLEOTIDE SEQUENCE [LARGE SCALE GENOMIC DNA]</scope>
    <source>
        <strain evidence="8">Hangzhou</strain>
    </source>
</reference>
<evidence type="ECO:0000313" key="8">
    <source>
        <dbReference type="EMBL" id="KAK9272195.1"/>
    </source>
</evidence>
<keyword evidence="9" id="KW-1185">Reference proteome</keyword>
<keyword evidence="5" id="KW-0131">Cell cycle</keyword>
<dbReference type="Gene3D" id="1.10.10.10">
    <property type="entry name" value="Winged helix-like DNA-binding domain superfamily/Winged helix DNA-binding domain"/>
    <property type="match status" value="1"/>
</dbReference>
<comment type="subcellular location">
    <subcellularLocation>
        <location evidence="6">Nucleus</location>
    </subcellularLocation>
</comment>
<organism evidence="8 9">
    <name type="scientific">Liquidambar formosana</name>
    <name type="common">Formosan gum</name>
    <dbReference type="NCBI Taxonomy" id="63359"/>
    <lineage>
        <taxon>Eukaryota</taxon>
        <taxon>Viridiplantae</taxon>
        <taxon>Streptophyta</taxon>
        <taxon>Embryophyta</taxon>
        <taxon>Tracheophyta</taxon>
        <taxon>Spermatophyta</taxon>
        <taxon>Magnoliopsida</taxon>
        <taxon>eudicotyledons</taxon>
        <taxon>Gunneridae</taxon>
        <taxon>Pentapetalae</taxon>
        <taxon>Saxifragales</taxon>
        <taxon>Altingiaceae</taxon>
        <taxon>Liquidambar</taxon>
    </lineage>
</organism>
<dbReference type="PANTHER" id="PTHR12081">
    <property type="entry name" value="TRANSCRIPTION FACTOR E2F"/>
    <property type="match status" value="1"/>
</dbReference>
<dbReference type="SUPFAM" id="SSF46785">
    <property type="entry name" value="Winged helix' DNA-binding domain"/>
    <property type="match status" value="1"/>
</dbReference>
<sequence length="294" mass="33918">MANSMILSKKAKNQYSWKGFGAMPRALEKLKVILTHTSGRGNTNKRFSIVYMDSLGFDVVIDRKEKSLRLLSQNFIKLFLRSDVDLICLDDAAMALHGDAHNSTTMRTKVRRLYDIANVLSSMNLIEKIQHPENRKPVFRWLGMKENRKNGSATALDMNESRKRVFGTQITNYISKRSKVDSSSDWKINQKKTMQMHLKHGDLENDYNRNELEQHSKHSSKGFVYGPFTPVSVTKVGGSENSSVRQVQDWESLASTYCPQYRNQALSDLFAHYVEAWKSWYDEVSQKMQIQQFS</sequence>
<dbReference type="SMART" id="SM01372">
    <property type="entry name" value="E2F_TDP"/>
    <property type="match status" value="1"/>
</dbReference>
<dbReference type="InterPro" id="IPR036388">
    <property type="entry name" value="WH-like_DNA-bd_sf"/>
</dbReference>
<keyword evidence="2 6" id="KW-0805">Transcription regulation</keyword>
<dbReference type="FunFam" id="1.10.10.10:FF:000295">
    <property type="entry name" value="E2F transcription factor-like E2FE"/>
    <property type="match status" value="1"/>
</dbReference>
<comment type="similarity">
    <text evidence="1 6">Belongs to the E2F/DP family.</text>
</comment>
<keyword evidence="4 6" id="KW-0804">Transcription</keyword>
<dbReference type="GO" id="GO:0000978">
    <property type="term" value="F:RNA polymerase II cis-regulatory region sequence-specific DNA binding"/>
    <property type="evidence" value="ECO:0007669"/>
    <property type="project" value="InterPro"/>
</dbReference>
<dbReference type="AlphaFoldDB" id="A0AAP0NI39"/>
<accession>A0AAP0NI39</accession>
<keyword evidence="6" id="KW-0539">Nucleus</keyword>
<dbReference type="InterPro" id="IPR015633">
    <property type="entry name" value="E2F"/>
</dbReference>
<dbReference type="Proteomes" id="UP001415857">
    <property type="component" value="Unassembled WGS sequence"/>
</dbReference>
<dbReference type="InterPro" id="IPR003316">
    <property type="entry name" value="E2F_WHTH_DNA-bd_dom"/>
</dbReference>
<evidence type="ECO:0000256" key="5">
    <source>
        <dbReference type="ARBA" id="ARBA00023306"/>
    </source>
</evidence>
<evidence type="ECO:0000256" key="6">
    <source>
        <dbReference type="RuleBase" id="RU003796"/>
    </source>
</evidence>
<evidence type="ECO:0000313" key="9">
    <source>
        <dbReference type="Proteomes" id="UP001415857"/>
    </source>
</evidence>
<dbReference type="GO" id="GO:0090575">
    <property type="term" value="C:RNA polymerase II transcription regulator complex"/>
    <property type="evidence" value="ECO:0007669"/>
    <property type="project" value="TreeGrafter"/>
</dbReference>
<evidence type="ECO:0000259" key="7">
    <source>
        <dbReference type="SMART" id="SM01372"/>
    </source>
</evidence>
<evidence type="ECO:0000256" key="3">
    <source>
        <dbReference type="ARBA" id="ARBA00023125"/>
    </source>
</evidence>
<keyword evidence="3 6" id="KW-0238">DNA-binding</keyword>
<protein>
    <recommendedName>
        <fullName evidence="7">E2F/DP family winged-helix DNA-binding domain-containing protein</fullName>
    </recommendedName>
</protein>
<evidence type="ECO:0000256" key="1">
    <source>
        <dbReference type="ARBA" id="ARBA00010940"/>
    </source>
</evidence>
<dbReference type="InterPro" id="IPR036390">
    <property type="entry name" value="WH_DNA-bd_sf"/>
</dbReference>
<feature type="domain" description="E2F/DP family winged-helix DNA-binding" evidence="7">
    <location>
        <begin position="63"/>
        <end position="143"/>
    </location>
</feature>
<comment type="caution">
    <text evidence="8">The sequence shown here is derived from an EMBL/GenBank/DDBJ whole genome shotgun (WGS) entry which is preliminary data.</text>
</comment>
<evidence type="ECO:0000256" key="4">
    <source>
        <dbReference type="ARBA" id="ARBA00023163"/>
    </source>
</evidence>